<reference evidence="1 2" key="1">
    <citation type="submission" date="2023-03" db="EMBL/GenBank/DDBJ databases">
        <title>Bacillus Genome Sequencing.</title>
        <authorList>
            <person name="Dunlap C."/>
        </authorList>
    </citation>
    <scope>NUCLEOTIDE SEQUENCE [LARGE SCALE GENOMIC DNA]</scope>
    <source>
        <strain evidence="1 2">NRS-1717</strain>
    </source>
</reference>
<sequence>MGRFKQKSDGKGSLKLIQTLVNNHPHILNSKLSHIVGERISWVSPLYTDEYAEYRDKAFLEKLGVDTEIAKNLKKFWPRNGPQWDALGKFGENGVILVEAKANLPELGSPRSFASSPISRELIVQSLEETREYISADSEADWTGTYYQYLNRIAHLYFLRVLHNVPTYLVMLYFIGDKTTGGPSFQEEWESAIEKMHQSLGIPNNHRLEDYIVDIFIHTDELK</sequence>
<name>A0ABU6NSD5_9BACI</name>
<proteinExistence type="predicted"/>
<evidence type="ECO:0000313" key="2">
    <source>
        <dbReference type="Proteomes" id="UP001342826"/>
    </source>
</evidence>
<dbReference type="Proteomes" id="UP001342826">
    <property type="component" value="Unassembled WGS sequence"/>
</dbReference>
<accession>A0ABU6NSD5</accession>
<evidence type="ECO:0000313" key="1">
    <source>
        <dbReference type="EMBL" id="MED4399989.1"/>
    </source>
</evidence>
<comment type="caution">
    <text evidence="1">The sequence shown here is derived from an EMBL/GenBank/DDBJ whole genome shotgun (WGS) entry which is preliminary data.</text>
</comment>
<keyword evidence="2" id="KW-1185">Reference proteome</keyword>
<dbReference type="EMBL" id="JARTFS010000001">
    <property type="protein sequence ID" value="MED4399989.1"/>
    <property type="molecule type" value="Genomic_DNA"/>
</dbReference>
<dbReference type="GeneID" id="301142461"/>
<organism evidence="1 2">
    <name type="scientific">Metabacillus fastidiosus</name>
    <dbReference type="NCBI Taxonomy" id="1458"/>
    <lineage>
        <taxon>Bacteria</taxon>
        <taxon>Bacillati</taxon>
        <taxon>Bacillota</taxon>
        <taxon>Bacilli</taxon>
        <taxon>Bacillales</taxon>
        <taxon>Bacillaceae</taxon>
        <taxon>Metabacillus</taxon>
    </lineage>
</organism>
<protein>
    <submittedName>
        <fullName evidence="1">Uncharacterized protein</fullName>
    </submittedName>
</protein>
<gene>
    <name evidence="1" type="ORF">P9271_01255</name>
</gene>
<dbReference type="RefSeq" id="WP_066233388.1">
    <property type="nucleotide sequence ID" value="NZ_JARTFQ010000005.1"/>
</dbReference>